<dbReference type="Proteomes" id="UP000758603">
    <property type="component" value="Unassembled WGS sequence"/>
</dbReference>
<feature type="compositionally biased region" description="Polar residues" evidence="1">
    <location>
        <begin position="528"/>
        <end position="540"/>
    </location>
</feature>
<proteinExistence type="predicted"/>
<comment type="caution">
    <text evidence="2">The sequence shown here is derived from an EMBL/GenBank/DDBJ whole genome shotgun (WGS) entry which is preliminary data.</text>
</comment>
<evidence type="ECO:0000256" key="1">
    <source>
        <dbReference type="SAM" id="MobiDB-lite"/>
    </source>
</evidence>
<dbReference type="RefSeq" id="XP_045964002.1">
    <property type="nucleotide sequence ID" value="XM_046106291.1"/>
</dbReference>
<keyword evidence="3" id="KW-1185">Reference proteome</keyword>
<dbReference type="OrthoDB" id="4779883at2759"/>
<evidence type="ECO:0000313" key="2">
    <source>
        <dbReference type="EMBL" id="KAH6659871.1"/>
    </source>
</evidence>
<feature type="region of interest" description="Disordered" evidence="1">
    <location>
        <begin position="191"/>
        <end position="226"/>
    </location>
</feature>
<feature type="region of interest" description="Disordered" evidence="1">
    <location>
        <begin position="505"/>
        <end position="540"/>
    </location>
</feature>
<feature type="compositionally biased region" description="Polar residues" evidence="1">
    <location>
        <begin position="214"/>
        <end position="226"/>
    </location>
</feature>
<feature type="region of interest" description="Disordered" evidence="1">
    <location>
        <begin position="20"/>
        <end position="141"/>
    </location>
</feature>
<reference evidence="2" key="1">
    <citation type="journal article" date="2021" name="Nat. Commun.">
        <title>Genetic determinants of endophytism in the Arabidopsis root mycobiome.</title>
        <authorList>
            <person name="Mesny F."/>
            <person name="Miyauchi S."/>
            <person name="Thiergart T."/>
            <person name="Pickel B."/>
            <person name="Atanasova L."/>
            <person name="Karlsson M."/>
            <person name="Huettel B."/>
            <person name="Barry K.W."/>
            <person name="Haridas S."/>
            <person name="Chen C."/>
            <person name="Bauer D."/>
            <person name="Andreopoulos W."/>
            <person name="Pangilinan J."/>
            <person name="LaButti K."/>
            <person name="Riley R."/>
            <person name="Lipzen A."/>
            <person name="Clum A."/>
            <person name="Drula E."/>
            <person name="Henrissat B."/>
            <person name="Kohler A."/>
            <person name="Grigoriev I.V."/>
            <person name="Martin F.M."/>
            <person name="Hacquard S."/>
        </authorList>
    </citation>
    <scope>NUCLEOTIDE SEQUENCE</scope>
    <source>
        <strain evidence="2">MPI-SDFR-AT-0073</strain>
    </source>
</reference>
<gene>
    <name evidence="2" type="ORF">BKA67DRAFT_653079</name>
</gene>
<protein>
    <submittedName>
        <fullName evidence="2">Uncharacterized protein</fullName>
    </submittedName>
</protein>
<evidence type="ECO:0000313" key="3">
    <source>
        <dbReference type="Proteomes" id="UP000758603"/>
    </source>
</evidence>
<feature type="region of interest" description="Disordered" evidence="1">
    <location>
        <begin position="429"/>
        <end position="484"/>
    </location>
</feature>
<feature type="compositionally biased region" description="Acidic residues" evidence="1">
    <location>
        <begin position="439"/>
        <end position="450"/>
    </location>
</feature>
<dbReference type="AlphaFoldDB" id="A0A9P8UXL3"/>
<sequence length="540" mass="60220">MPPEGRRALSVTIGQASSIGSADLISSRPSRIPSRPRQKYRTLRRTKSVPLSTDEGDQNDLKQLSFEDNPTEPRSPVRVNGKRRKSVTDTTRDGVLGPRRASSRRPSHRNLEQDVRLPSKSGIHGKRRSISTHNDKGLNRIEQDQEDGKVVPLAQSRGRTRHRTPTAFPAVPEIQLEHSPSPTIPLRSKINTARRASVTAGSRSRTSRHVKPQAANQLTLPATSSNNKTTEAALRLTKGVFLVKKGSGINEYRFPAPNSQPEQAWCPGDGFSGDEGNPDFVFYVTGHKKRRRSISMPGIGQLTTRRSAEQTSSIRDSGKHRNRQLSRYRRTTLLRGAAKDQWPTYDNFMDSTLHIRSKLPAIRGNLVNIQPSSEDRLPQNMGIHEPHPTLKYAPKRGDGILDLRNFISSAGPEVHSSYSSAIMRMRTTRMSSPLREPDGETSVDPDEASSEDSIMHEIGYTLTPSNKNSSSSDHSDESLHSLWDGEGNHLYVDDIRALKRQKRYCSEEEELKDGGDGVSRYRQEDQACEQSNSSQESDGD</sequence>
<dbReference type="EMBL" id="JAGPXC010000001">
    <property type="protein sequence ID" value="KAH6659871.1"/>
    <property type="molecule type" value="Genomic_DNA"/>
</dbReference>
<feature type="compositionally biased region" description="Basic and acidic residues" evidence="1">
    <location>
        <begin position="512"/>
        <end position="525"/>
    </location>
</feature>
<feature type="compositionally biased region" description="Basic residues" evidence="1">
    <location>
        <begin position="34"/>
        <end position="47"/>
    </location>
</feature>
<name>A0A9P8UXL3_9PEZI</name>
<feature type="region of interest" description="Disordered" evidence="1">
    <location>
        <begin position="301"/>
        <end position="325"/>
    </location>
</feature>
<accession>A0A9P8UXL3</accession>
<organism evidence="2 3">
    <name type="scientific">Truncatella angustata</name>
    <dbReference type="NCBI Taxonomy" id="152316"/>
    <lineage>
        <taxon>Eukaryota</taxon>
        <taxon>Fungi</taxon>
        <taxon>Dikarya</taxon>
        <taxon>Ascomycota</taxon>
        <taxon>Pezizomycotina</taxon>
        <taxon>Sordariomycetes</taxon>
        <taxon>Xylariomycetidae</taxon>
        <taxon>Amphisphaeriales</taxon>
        <taxon>Sporocadaceae</taxon>
        <taxon>Truncatella</taxon>
    </lineage>
</organism>
<feature type="compositionally biased region" description="Polar residues" evidence="1">
    <location>
        <begin position="301"/>
        <end position="315"/>
    </location>
</feature>
<dbReference type="GeneID" id="70135182"/>